<protein>
    <submittedName>
        <fullName evidence="1">Uncharacterized protein</fullName>
    </submittedName>
</protein>
<gene>
    <name evidence="1" type="ORF">DPMN_136692</name>
</gene>
<proteinExistence type="predicted"/>
<sequence>MFITDQDQGTAQNRKTIAEARVKGVFLVPNGPTKSGNNFAFDESSRTGTMLVKLHSRSIA</sequence>
<keyword evidence="2" id="KW-1185">Reference proteome</keyword>
<dbReference type="AlphaFoldDB" id="A0A9D4JFS4"/>
<reference evidence="1" key="1">
    <citation type="journal article" date="2019" name="bioRxiv">
        <title>The Genome of the Zebra Mussel, Dreissena polymorpha: A Resource for Invasive Species Research.</title>
        <authorList>
            <person name="McCartney M.A."/>
            <person name="Auch B."/>
            <person name="Kono T."/>
            <person name="Mallez S."/>
            <person name="Zhang Y."/>
            <person name="Obille A."/>
            <person name="Becker A."/>
            <person name="Abrahante J.E."/>
            <person name="Garbe J."/>
            <person name="Badalamenti J.P."/>
            <person name="Herman A."/>
            <person name="Mangelson H."/>
            <person name="Liachko I."/>
            <person name="Sullivan S."/>
            <person name="Sone E.D."/>
            <person name="Koren S."/>
            <person name="Silverstein K.A.T."/>
            <person name="Beckman K.B."/>
            <person name="Gohl D.M."/>
        </authorList>
    </citation>
    <scope>NUCLEOTIDE SEQUENCE</scope>
    <source>
        <strain evidence="1">Duluth1</strain>
        <tissue evidence="1">Whole animal</tissue>
    </source>
</reference>
<evidence type="ECO:0000313" key="2">
    <source>
        <dbReference type="Proteomes" id="UP000828390"/>
    </source>
</evidence>
<name>A0A9D4JFS4_DREPO</name>
<dbReference type="Proteomes" id="UP000828390">
    <property type="component" value="Unassembled WGS sequence"/>
</dbReference>
<comment type="caution">
    <text evidence="1">The sequence shown here is derived from an EMBL/GenBank/DDBJ whole genome shotgun (WGS) entry which is preliminary data.</text>
</comment>
<organism evidence="1 2">
    <name type="scientific">Dreissena polymorpha</name>
    <name type="common">Zebra mussel</name>
    <name type="synonym">Mytilus polymorpha</name>
    <dbReference type="NCBI Taxonomy" id="45954"/>
    <lineage>
        <taxon>Eukaryota</taxon>
        <taxon>Metazoa</taxon>
        <taxon>Spiralia</taxon>
        <taxon>Lophotrochozoa</taxon>
        <taxon>Mollusca</taxon>
        <taxon>Bivalvia</taxon>
        <taxon>Autobranchia</taxon>
        <taxon>Heteroconchia</taxon>
        <taxon>Euheterodonta</taxon>
        <taxon>Imparidentia</taxon>
        <taxon>Neoheterodontei</taxon>
        <taxon>Myida</taxon>
        <taxon>Dreissenoidea</taxon>
        <taxon>Dreissenidae</taxon>
        <taxon>Dreissena</taxon>
    </lineage>
</organism>
<accession>A0A9D4JFS4</accession>
<evidence type="ECO:0000313" key="1">
    <source>
        <dbReference type="EMBL" id="KAH3808339.1"/>
    </source>
</evidence>
<reference evidence="1" key="2">
    <citation type="submission" date="2020-11" db="EMBL/GenBank/DDBJ databases">
        <authorList>
            <person name="McCartney M.A."/>
            <person name="Auch B."/>
            <person name="Kono T."/>
            <person name="Mallez S."/>
            <person name="Becker A."/>
            <person name="Gohl D.M."/>
            <person name="Silverstein K.A.T."/>
            <person name="Koren S."/>
            <person name="Bechman K.B."/>
            <person name="Herman A."/>
            <person name="Abrahante J.E."/>
            <person name="Garbe J."/>
        </authorList>
    </citation>
    <scope>NUCLEOTIDE SEQUENCE</scope>
    <source>
        <strain evidence="1">Duluth1</strain>
        <tissue evidence="1">Whole animal</tissue>
    </source>
</reference>
<dbReference type="EMBL" id="JAIWYP010000006">
    <property type="protein sequence ID" value="KAH3808339.1"/>
    <property type="molecule type" value="Genomic_DNA"/>
</dbReference>